<organism evidence="1 2">
    <name type="scientific">Rhizobium leguminosarum bv. trifolii WSM2297</name>
    <dbReference type="NCBI Taxonomy" id="754762"/>
    <lineage>
        <taxon>Bacteria</taxon>
        <taxon>Pseudomonadati</taxon>
        <taxon>Pseudomonadota</taxon>
        <taxon>Alphaproteobacteria</taxon>
        <taxon>Hyphomicrobiales</taxon>
        <taxon>Rhizobiaceae</taxon>
        <taxon>Rhizobium/Agrobacterium group</taxon>
        <taxon>Rhizobium</taxon>
    </lineage>
</organism>
<sequence length="47" mass="5074">MFPASHCGANEPPLGDVSGFCPGDRARPLNFARQSTSTTMFRLFTLA</sequence>
<evidence type="ECO:0000313" key="1">
    <source>
        <dbReference type="EMBL" id="EJC80749.1"/>
    </source>
</evidence>
<dbReference type="HOGENOM" id="CLU_3172462_0_0_5"/>
<dbReference type="EMBL" id="JH719395">
    <property type="protein sequence ID" value="EJC80749.1"/>
    <property type="molecule type" value="Genomic_DNA"/>
</dbReference>
<reference evidence="1 2" key="1">
    <citation type="submission" date="2012-02" db="EMBL/GenBank/DDBJ databases">
        <title>Improved High-Quality Draft Sequence of Rhizobium leguminosarum bv. trifolii WSM2297.</title>
        <authorList>
            <consortium name="US DOE Joint Genome Institute"/>
            <person name="Lucas S."/>
            <person name="Han J."/>
            <person name="Lapidus A."/>
            <person name="Cheng J.-F."/>
            <person name="Goodwin L."/>
            <person name="Pitluck S."/>
            <person name="Peters L."/>
            <person name="Ovchinnikova G."/>
            <person name="Zhang X."/>
            <person name="Detter J.C."/>
            <person name="Han C."/>
            <person name="Tapia R."/>
            <person name="Land M."/>
            <person name="Hauser L."/>
            <person name="Kyrpides N."/>
            <person name="Ivanova N."/>
            <person name="Pagani I."/>
            <person name="Brau L."/>
            <person name="Yates R."/>
            <person name="O'Hara G."/>
            <person name="Rui T."/>
            <person name="Howieson J."/>
            <person name="Reeve W."/>
            <person name="Woyke T."/>
        </authorList>
    </citation>
    <scope>NUCLEOTIDE SEQUENCE [LARGE SCALE GENOMIC DNA]</scope>
    <source>
        <strain evidence="1 2">WSM2297</strain>
    </source>
</reference>
<name>J0KT27_RHILT</name>
<dbReference type="AlphaFoldDB" id="J0KT27"/>
<dbReference type="Proteomes" id="UP000005732">
    <property type="component" value="Unassembled WGS sequence"/>
</dbReference>
<accession>J0KT27</accession>
<proteinExistence type="predicted"/>
<gene>
    <name evidence="1" type="ORF">Rleg4DRAFT_2394</name>
</gene>
<evidence type="ECO:0000313" key="2">
    <source>
        <dbReference type="Proteomes" id="UP000005732"/>
    </source>
</evidence>
<protein>
    <submittedName>
        <fullName evidence="1">Uncharacterized protein</fullName>
    </submittedName>
</protein>